<dbReference type="PANTHER" id="PTHR23324">
    <property type="entry name" value="SEC14 RELATED PROTEIN"/>
    <property type="match status" value="1"/>
</dbReference>
<dbReference type="SUPFAM" id="SSF52087">
    <property type="entry name" value="CRAL/TRIO domain"/>
    <property type="match status" value="1"/>
</dbReference>
<dbReference type="GO" id="GO:0005737">
    <property type="term" value="C:cytoplasm"/>
    <property type="evidence" value="ECO:0007669"/>
    <property type="project" value="TreeGrafter"/>
</dbReference>
<evidence type="ECO:0000259" key="1">
    <source>
        <dbReference type="PROSITE" id="PS50191"/>
    </source>
</evidence>
<dbReference type="Gene3D" id="3.40.525.10">
    <property type="entry name" value="CRAL-TRIO lipid binding domain"/>
    <property type="match status" value="1"/>
</dbReference>
<dbReference type="Pfam" id="PF00650">
    <property type="entry name" value="CRAL_TRIO"/>
    <property type="match status" value="1"/>
</dbReference>
<proteinExistence type="predicted"/>
<dbReference type="KEGG" id="ehx:EMIHUDRAFT_219400"/>
<dbReference type="PANTHER" id="PTHR23324:SF83">
    <property type="entry name" value="SEC14-LIKE PROTEIN 2"/>
    <property type="match status" value="1"/>
</dbReference>
<feature type="domain" description="CRAL-TRIO" evidence="1">
    <location>
        <begin position="1"/>
        <end position="165"/>
    </location>
</feature>
<dbReference type="AlphaFoldDB" id="A0A0D3I4B2"/>
<dbReference type="InterPro" id="IPR036865">
    <property type="entry name" value="CRAL-TRIO_dom_sf"/>
</dbReference>
<evidence type="ECO:0000313" key="2">
    <source>
        <dbReference type="EnsemblProtists" id="EOD06097"/>
    </source>
</evidence>
<reference evidence="2" key="2">
    <citation type="submission" date="2024-10" db="UniProtKB">
        <authorList>
            <consortium name="EnsemblProtists"/>
        </authorList>
    </citation>
    <scope>IDENTIFICATION</scope>
</reference>
<dbReference type="InterPro" id="IPR001251">
    <property type="entry name" value="CRAL-TRIO_dom"/>
</dbReference>
<dbReference type="GeneID" id="17252343"/>
<dbReference type="HOGENOM" id="CLU_1368481_0_0_1"/>
<evidence type="ECO:0000313" key="3">
    <source>
        <dbReference type="Proteomes" id="UP000013827"/>
    </source>
</evidence>
<keyword evidence="3" id="KW-1185">Reference proteome</keyword>
<dbReference type="PaxDb" id="2903-EOD06097"/>
<dbReference type="InterPro" id="IPR051064">
    <property type="entry name" value="SEC14/CRAL-TRIO_domain"/>
</dbReference>
<sequence>MLLSHRTGGKGGPLTLIHVGGFDASRWYATQSAAQFEAAGLMLLEAALANCDRASVEAGRLVRREILLDYDGLALSHVAPRVLLRQRPLLTLPDRWYPELVGRVACVNAPSLFAAVYRVVHPWLSDELRARIEVHAPATSAAAVEAFAPRASRPAVYGGSCERLPDDVAEHTGIARLEPSERAALTPGSKLAGYCSAALS</sequence>
<protein>
    <recommendedName>
        <fullName evidence="1">CRAL-TRIO domain-containing protein</fullName>
    </recommendedName>
</protein>
<dbReference type="RefSeq" id="XP_005758526.1">
    <property type="nucleotide sequence ID" value="XM_005758469.1"/>
</dbReference>
<dbReference type="CDD" id="cd00170">
    <property type="entry name" value="SEC14"/>
    <property type="match status" value="1"/>
</dbReference>
<dbReference type="EnsemblProtists" id="EOD06097">
    <property type="protein sequence ID" value="EOD06097"/>
    <property type="gene ID" value="EMIHUDRAFT_219400"/>
</dbReference>
<accession>A0A0D3I4B2</accession>
<organism evidence="2 3">
    <name type="scientific">Emiliania huxleyi (strain CCMP1516)</name>
    <dbReference type="NCBI Taxonomy" id="280463"/>
    <lineage>
        <taxon>Eukaryota</taxon>
        <taxon>Haptista</taxon>
        <taxon>Haptophyta</taxon>
        <taxon>Prymnesiophyceae</taxon>
        <taxon>Isochrysidales</taxon>
        <taxon>Noelaerhabdaceae</taxon>
        <taxon>Emiliania</taxon>
    </lineage>
</organism>
<reference evidence="3" key="1">
    <citation type="journal article" date="2013" name="Nature">
        <title>Pan genome of the phytoplankton Emiliania underpins its global distribution.</title>
        <authorList>
            <person name="Read B.A."/>
            <person name="Kegel J."/>
            <person name="Klute M.J."/>
            <person name="Kuo A."/>
            <person name="Lefebvre S.C."/>
            <person name="Maumus F."/>
            <person name="Mayer C."/>
            <person name="Miller J."/>
            <person name="Monier A."/>
            <person name="Salamov A."/>
            <person name="Young J."/>
            <person name="Aguilar M."/>
            <person name="Claverie J.M."/>
            <person name="Frickenhaus S."/>
            <person name="Gonzalez K."/>
            <person name="Herman E.K."/>
            <person name="Lin Y.C."/>
            <person name="Napier J."/>
            <person name="Ogata H."/>
            <person name="Sarno A.F."/>
            <person name="Shmutz J."/>
            <person name="Schroeder D."/>
            <person name="de Vargas C."/>
            <person name="Verret F."/>
            <person name="von Dassow P."/>
            <person name="Valentin K."/>
            <person name="Van de Peer Y."/>
            <person name="Wheeler G."/>
            <person name="Dacks J.B."/>
            <person name="Delwiche C.F."/>
            <person name="Dyhrman S.T."/>
            <person name="Glockner G."/>
            <person name="John U."/>
            <person name="Richards T."/>
            <person name="Worden A.Z."/>
            <person name="Zhang X."/>
            <person name="Grigoriev I.V."/>
            <person name="Allen A.E."/>
            <person name="Bidle K."/>
            <person name="Borodovsky M."/>
            <person name="Bowler C."/>
            <person name="Brownlee C."/>
            <person name="Cock J.M."/>
            <person name="Elias M."/>
            <person name="Gladyshev V.N."/>
            <person name="Groth M."/>
            <person name="Guda C."/>
            <person name="Hadaegh A."/>
            <person name="Iglesias-Rodriguez M.D."/>
            <person name="Jenkins J."/>
            <person name="Jones B.M."/>
            <person name="Lawson T."/>
            <person name="Leese F."/>
            <person name="Lindquist E."/>
            <person name="Lobanov A."/>
            <person name="Lomsadze A."/>
            <person name="Malik S.B."/>
            <person name="Marsh M.E."/>
            <person name="Mackinder L."/>
            <person name="Mock T."/>
            <person name="Mueller-Roeber B."/>
            <person name="Pagarete A."/>
            <person name="Parker M."/>
            <person name="Probert I."/>
            <person name="Quesneville H."/>
            <person name="Raines C."/>
            <person name="Rensing S.A."/>
            <person name="Riano-Pachon D.M."/>
            <person name="Richier S."/>
            <person name="Rokitta S."/>
            <person name="Shiraiwa Y."/>
            <person name="Soanes D.M."/>
            <person name="van der Giezen M."/>
            <person name="Wahlund T.M."/>
            <person name="Williams B."/>
            <person name="Wilson W."/>
            <person name="Wolfe G."/>
            <person name="Wurch L.L."/>
        </authorList>
    </citation>
    <scope>NUCLEOTIDE SEQUENCE</scope>
</reference>
<dbReference type="Proteomes" id="UP000013827">
    <property type="component" value="Unassembled WGS sequence"/>
</dbReference>
<dbReference type="PROSITE" id="PS50191">
    <property type="entry name" value="CRAL_TRIO"/>
    <property type="match status" value="1"/>
</dbReference>
<name>A0A0D3I4B2_EMIH1</name>